<dbReference type="InterPro" id="IPR007569">
    <property type="entry name" value="DUF559"/>
</dbReference>
<keyword evidence="3" id="KW-1185">Reference proteome</keyword>
<dbReference type="EMBL" id="FMHV01000002">
    <property type="protein sequence ID" value="SCL19649.1"/>
    <property type="molecule type" value="Genomic_DNA"/>
</dbReference>
<name>A0A1C6RRJ3_9ACTN</name>
<organism evidence="2 3">
    <name type="scientific">Micromonospora rhizosphaerae</name>
    <dbReference type="NCBI Taxonomy" id="568872"/>
    <lineage>
        <taxon>Bacteria</taxon>
        <taxon>Bacillati</taxon>
        <taxon>Actinomycetota</taxon>
        <taxon>Actinomycetes</taxon>
        <taxon>Micromonosporales</taxon>
        <taxon>Micromonosporaceae</taxon>
        <taxon>Micromonospora</taxon>
    </lineage>
</organism>
<dbReference type="Proteomes" id="UP000199413">
    <property type="component" value="Unassembled WGS sequence"/>
</dbReference>
<accession>A0A1C6RRJ3</accession>
<evidence type="ECO:0000313" key="3">
    <source>
        <dbReference type="Proteomes" id="UP000199413"/>
    </source>
</evidence>
<sequence>MGQELWRGADLISGSSRQAVRTRAAGGDLVRVRRGIYAAAVPDDEDCLRALFLCLPPEALLTGGSALRRYGIPLPGDGWVHVHLPPNIARPRLPGLVVHHGVLPVTAPVMLRGVPCVPPARCAVDLARAVRRPDALPLLDAVLRAGLAHPDDLQAEVCRHGGLKGVRQARELVRLADGRAECRQESQLRLVLLDGGLPAPEPQIWVYDSEGVGRYRLDLGYRAKRIGIEYDGVSHLDRDRLRHDRDRANWLDAQGWTMRYFTDRDLYRRPSHVVATIRAALTP</sequence>
<dbReference type="SUPFAM" id="SSF52980">
    <property type="entry name" value="Restriction endonuclease-like"/>
    <property type="match status" value="1"/>
</dbReference>
<evidence type="ECO:0000259" key="1">
    <source>
        <dbReference type="Pfam" id="PF04480"/>
    </source>
</evidence>
<dbReference type="Gene3D" id="3.40.960.10">
    <property type="entry name" value="VSR Endonuclease"/>
    <property type="match status" value="1"/>
</dbReference>
<dbReference type="STRING" id="568872.GA0070624_1807"/>
<feature type="domain" description="DUF559" evidence="1">
    <location>
        <begin position="212"/>
        <end position="281"/>
    </location>
</feature>
<dbReference type="Pfam" id="PF04480">
    <property type="entry name" value="DUF559"/>
    <property type="match status" value="1"/>
</dbReference>
<reference evidence="3" key="1">
    <citation type="submission" date="2016-06" db="EMBL/GenBank/DDBJ databases">
        <authorList>
            <person name="Varghese N."/>
            <person name="Submissions Spin"/>
        </authorList>
    </citation>
    <scope>NUCLEOTIDE SEQUENCE [LARGE SCALE GENOMIC DNA]</scope>
    <source>
        <strain evidence="3">DSM 45431</strain>
    </source>
</reference>
<evidence type="ECO:0000313" key="2">
    <source>
        <dbReference type="EMBL" id="SCL19649.1"/>
    </source>
</evidence>
<protein>
    <recommendedName>
        <fullName evidence="1">DUF559 domain-containing protein</fullName>
    </recommendedName>
</protein>
<proteinExistence type="predicted"/>
<gene>
    <name evidence="2" type="ORF">GA0070624_1807</name>
</gene>
<dbReference type="OrthoDB" id="3173471at2"/>
<dbReference type="InterPro" id="IPR011335">
    <property type="entry name" value="Restrct_endonuc-II-like"/>
</dbReference>
<dbReference type="AlphaFoldDB" id="A0A1C6RRJ3"/>